<evidence type="ECO:0000256" key="4">
    <source>
        <dbReference type="ARBA" id="ARBA00023267"/>
    </source>
</evidence>
<evidence type="ECO:0000256" key="2">
    <source>
        <dbReference type="ARBA" id="ARBA00022741"/>
    </source>
</evidence>
<evidence type="ECO:0000256" key="1">
    <source>
        <dbReference type="ARBA" id="ARBA00022598"/>
    </source>
</evidence>
<comment type="caution">
    <text evidence="7">The sequence shown here is derived from an EMBL/GenBank/DDBJ whole genome shotgun (WGS) entry which is preliminary data.</text>
</comment>
<keyword evidence="4" id="KW-0092">Biotin</keyword>
<sequence length="268" mass="30048">MINTVYSKETISDEIHTKWAGKTVHFAKETDSTNEWCKRMSKEGAEHGTLAVAEFQSAGKGRLGRRWTAPEGSSVMMSILLRPEFEPQYASMLTLVMGLSVAQAVKELDVEVSIKWPNDVVVSRKKICGILTEMGLENGKIREVIIGIGINVNLEEIQDDLKDKATSLYLETGKKYDRNRVIGLIMEKFEKNYEKFVKTCDLSLMLDDYNAMLANRSQPVRILDKLNPYEGIAIGIDREGELLVKVSDGAIRKVCSGEVSVRGLYSYV</sequence>
<evidence type="ECO:0000313" key="8">
    <source>
        <dbReference type="Proteomes" id="UP001446032"/>
    </source>
</evidence>
<proteinExistence type="predicted"/>
<dbReference type="PROSITE" id="PS51733">
    <property type="entry name" value="BPL_LPL_CATALYTIC"/>
    <property type="match status" value="1"/>
</dbReference>
<evidence type="ECO:0000313" key="7">
    <source>
        <dbReference type="EMBL" id="MEQ2357521.1"/>
    </source>
</evidence>
<dbReference type="Pfam" id="PF03099">
    <property type="entry name" value="BPL_LplA_LipB"/>
    <property type="match status" value="1"/>
</dbReference>
<dbReference type="RefSeq" id="WP_118252703.1">
    <property type="nucleotide sequence ID" value="NZ_JBBMEI010000008.1"/>
</dbReference>
<keyword evidence="2" id="KW-0547">Nucleotide-binding</keyword>
<dbReference type="Gene3D" id="2.30.30.100">
    <property type="match status" value="1"/>
</dbReference>
<reference evidence="7 8" key="1">
    <citation type="submission" date="2024-03" db="EMBL/GenBank/DDBJ databases">
        <title>Human intestinal bacterial collection.</title>
        <authorList>
            <person name="Pauvert C."/>
            <person name="Hitch T.C.A."/>
            <person name="Clavel T."/>
        </authorList>
    </citation>
    <scope>NUCLEOTIDE SEQUENCE [LARGE SCALE GENOMIC DNA]</scope>
    <source>
        <strain evidence="7 8">CLA-AA-H95</strain>
    </source>
</reference>
<dbReference type="Gene3D" id="3.30.930.10">
    <property type="entry name" value="Bira Bifunctional Protein, Domain 2"/>
    <property type="match status" value="1"/>
</dbReference>
<dbReference type="InterPro" id="IPR003142">
    <property type="entry name" value="BPL_C"/>
</dbReference>
<dbReference type="SUPFAM" id="SSF50037">
    <property type="entry name" value="C-terminal domain of transcriptional repressors"/>
    <property type="match status" value="1"/>
</dbReference>
<dbReference type="SUPFAM" id="SSF55681">
    <property type="entry name" value="Class II aaRS and biotin synthetases"/>
    <property type="match status" value="1"/>
</dbReference>
<keyword evidence="8" id="KW-1185">Reference proteome</keyword>
<dbReference type="InterPro" id="IPR008988">
    <property type="entry name" value="Transcriptional_repressor_C"/>
</dbReference>
<dbReference type="PANTHER" id="PTHR12835:SF5">
    <property type="entry name" value="BIOTIN--PROTEIN LIGASE"/>
    <property type="match status" value="1"/>
</dbReference>
<dbReference type="EC" id="6.3.4.15" evidence="5"/>
<name>A0ABV1AIG2_9FIRM</name>
<organism evidence="7 8">
    <name type="scientific">Blautia intestinihominis</name>
    <dbReference type="NCBI Taxonomy" id="3133152"/>
    <lineage>
        <taxon>Bacteria</taxon>
        <taxon>Bacillati</taxon>
        <taxon>Bacillota</taxon>
        <taxon>Clostridia</taxon>
        <taxon>Lachnospirales</taxon>
        <taxon>Lachnospiraceae</taxon>
        <taxon>Blautia</taxon>
    </lineage>
</organism>
<gene>
    <name evidence="7" type="ORF">WMO75_04045</name>
</gene>
<dbReference type="Pfam" id="PF02237">
    <property type="entry name" value="BPL_C"/>
    <property type="match status" value="1"/>
</dbReference>
<dbReference type="Proteomes" id="UP001446032">
    <property type="component" value="Unassembled WGS sequence"/>
</dbReference>
<dbReference type="NCBIfam" id="TIGR00121">
    <property type="entry name" value="birA_ligase"/>
    <property type="match status" value="1"/>
</dbReference>
<dbReference type="PANTHER" id="PTHR12835">
    <property type="entry name" value="BIOTIN PROTEIN LIGASE"/>
    <property type="match status" value="1"/>
</dbReference>
<dbReference type="InterPro" id="IPR004408">
    <property type="entry name" value="Biotin_CoA_COase_ligase"/>
</dbReference>
<dbReference type="InterPro" id="IPR045864">
    <property type="entry name" value="aa-tRNA-synth_II/BPL/LPL"/>
</dbReference>
<protein>
    <recommendedName>
        <fullName evidence="5">biotin--[biotin carboxyl-carrier protein] ligase</fullName>
        <ecNumber evidence="5">6.3.4.15</ecNumber>
    </recommendedName>
</protein>
<keyword evidence="3" id="KW-0067">ATP-binding</keyword>
<accession>A0ABV1AIG2</accession>
<keyword evidence="1 7" id="KW-0436">Ligase</keyword>
<dbReference type="EMBL" id="JBBMEI010000008">
    <property type="protein sequence ID" value="MEQ2357521.1"/>
    <property type="molecule type" value="Genomic_DNA"/>
</dbReference>
<dbReference type="InterPro" id="IPR004143">
    <property type="entry name" value="BPL_LPL_catalytic"/>
</dbReference>
<dbReference type="CDD" id="cd16442">
    <property type="entry name" value="BPL"/>
    <property type="match status" value="1"/>
</dbReference>
<evidence type="ECO:0000259" key="6">
    <source>
        <dbReference type="PROSITE" id="PS51733"/>
    </source>
</evidence>
<dbReference type="GO" id="GO:0004077">
    <property type="term" value="F:biotin--[biotin carboxyl-carrier protein] ligase activity"/>
    <property type="evidence" value="ECO:0007669"/>
    <property type="project" value="UniProtKB-EC"/>
</dbReference>
<evidence type="ECO:0000256" key="3">
    <source>
        <dbReference type="ARBA" id="ARBA00022840"/>
    </source>
</evidence>
<feature type="domain" description="BPL/LPL catalytic" evidence="6">
    <location>
        <begin position="9"/>
        <end position="197"/>
    </location>
</feature>
<evidence type="ECO:0000256" key="5">
    <source>
        <dbReference type="ARBA" id="ARBA00024227"/>
    </source>
</evidence>